<reference evidence="2" key="1">
    <citation type="submission" date="2019-10" db="EMBL/GenBank/DDBJ databases">
        <title>Draft genome sequence of Panacibacter sp. KCS-6.</title>
        <authorList>
            <person name="Yim K.J."/>
        </authorList>
    </citation>
    <scope>NUCLEOTIDE SEQUENCE</scope>
    <source>
        <strain evidence="2">KCS-6</strain>
    </source>
</reference>
<dbReference type="PROSITE" id="PS50215">
    <property type="entry name" value="ADAM_MEPRO"/>
    <property type="match status" value="1"/>
</dbReference>
<dbReference type="Pfam" id="PF13688">
    <property type="entry name" value="Reprolysin_5"/>
    <property type="match status" value="1"/>
</dbReference>
<gene>
    <name evidence="2" type="ORF">GD597_16980</name>
</gene>
<dbReference type="InterPro" id="IPR024079">
    <property type="entry name" value="MetalloPept_cat_dom_sf"/>
</dbReference>
<accession>A0A8J8JYB9</accession>
<evidence type="ECO:0000313" key="2">
    <source>
        <dbReference type="EMBL" id="NNV57171.1"/>
    </source>
</evidence>
<protein>
    <submittedName>
        <fullName evidence="2">T9SS type A sorting domain-containing protein</fullName>
    </submittedName>
</protein>
<comment type="caution">
    <text evidence="2">The sequence shown here is derived from an EMBL/GenBank/DDBJ whole genome shotgun (WGS) entry which is preliminary data.</text>
</comment>
<name>A0A8J8JYB9_9BACT</name>
<dbReference type="EMBL" id="WHPF01000013">
    <property type="protein sequence ID" value="NNV57171.1"/>
    <property type="molecule type" value="Genomic_DNA"/>
</dbReference>
<dbReference type="Gene3D" id="3.40.390.10">
    <property type="entry name" value="Collagenase (Catalytic Domain)"/>
    <property type="match status" value="1"/>
</dbReference>
<evidence type="ECO:0000313" key="3">
    <source>
        <dbReference type="Proteomes" id="UP000598971"/>
    </source>
</evidence>
<dbReference type="PANTHER" id="PTHR11905:SF159">
    <property type="entry name" value="ADAM METALLOPROTEASE"/>
    <property type="match status" value="1"/>
</dbReference>
<proteinExistence type="predicted"/>
<dbReference type="Proteomes" id="UP000598971">
    <property type="component" value="Unassembled WGS sequence"/>
</dbReference>
<feature type="domain" description="Peptidase M12B" evidence="1">
    <location>
        <begin position="238"/>
        <end position="409"/>
    </location>
</feature>
<dbReference type="InterPro" id="IPR001590">
    <property type="entry name" value="Peptidase_M12B"/>
</dbReference>
<dbReference type="AlphaFoldDB" id="A0A8J8JYB9"/>
<organism evidence="2 3">
    <name type="scientific">Limnovirga soli</name>
    <dbReference type="NCBI Taxonomy" id="2656915"/>
    <lineage>
        <taxon>Bacteria</taxon>
        <taxon>Pseudomonadati</taxon>
        <taxon>Bacteroidota</taxon>
        <taxon>Chitinophagia</taxon>
        <taxon>Chitinophagales</taxon>
        <taxon>Chitinophagaceae</taxon>
        <taxon>Limnovirga</taxon>
    </lineage>
</organism>
<sequence length="607" mass="66232">MYKLITMKKNSSIYYPLILLVLLMLGNGIVSAQDVFQALPVNASYAETNALKKIFKTQTIVQLDAQAVYQFIKKSGNKSSFVINAGNNYHWNISLEQHDLRSPDYLLQSTTNKGLITLPKEEISTYAGFLKDGPNNYVRMNIEAKKISANIIDHGVAYYLEPLKKFVPSAAPDKYIIYKRGDSRPVEGVCRQVASAEQQVNQKLSSIATPAAADCRIIEIATESDWENFAQGVTASDILANLNFVEPLYQNYFGASIVVKYQHQWAISSDPYTATDLCGGSPERLSEFKSYWQANFTSVKRDVNILYSGVDFTGGTIGCAYVGVFSGSTSDACYAVAQWITSYPDEKREVLVAHEMGHIFGCVHDETGCSSTDGPIMCPNINAVCYTQCTPYWSTLSFSSIISSFTSSNGSARLRLREFFQSVNTAFSLGLPYSASGNNLFVASGNIVTNGFFGPGLIAFTGTDNVTLQPGFSASVASGLGNFTAQIGPCNQSSQLTTAVPMQVPAKAITATPIAENIKSVNTAIKVYPNPFSSIANIEISLPKTAHISLSVYDPSGRLIDKPVNNKPMLAGTNNIPYTNKQLSANYYLFVIEIDGVRFTEKVIKLP</sequence>
<dbReference type="SUPFAM" id="SSF55486">
    <property type="entry name" value="Metalloproteases ('zincins'), catalytic domain"/>
    <property type="match status" value="1"/>
</dbReference>
<dbReference type="NCBIfam" id="TIGR04183">
    <property type="entry name" value="Por_Secre_tail"/>
    <property type="match status" value="1"/>
</dbReference>
<evidence type="ECO:0000259" key="1">
    <source>
        <dbReference type="PROSITE" id="PS50215"/>
    </source>
</evidence>
<keyword evidence="3" id="KW-1185">Reference proteome</keyword>
<dbReference type="PANTHER" id="PTHR11905">
    <property type="entry name" value="ADAM A DISINTEGRIN AND METALLOPROTEASE DOMAIN"/>
    <property type="match status" value="1"/>
</dbReference>
<dbReference type="InterPro" id="IPR026444">
    <property type="entry name" value="Secre_tail"/>
</dbReference>
<dbReference type="GO" id="GO:0006508">
    <property type="term" value="P:proteolysis"/>
    <property type="evidence" value="ECO:0007669"/>
    <property type="project" value="InterPro"/>
</dbReference>
<dbReference type="GO" id="GO:0004222">
    <property type="term" value="F:metalloendopeptidase activity"/>
    <property type="evidence" value="ECO:0007669"/>
    <property type="project" value="InterPro"/>
</dbReference>